<dbReference type="EC" id="1.17.99.9" evidence="13"/>
<feature type="transmembrane region" description="Helical" evidence="12">
    <location>
        <begin position="136"/>
        <end position="155"/>
    </location>
</feature>
<evidence type="ECO:0000256" key="2">
    <source>
        <dbReference type="ARBA" id="ARBA00022475"/>
    </source>
</evidence>
<keyword evidence="9 12" id="KW-0472">Membrane</keyword>
<feature type="transmembrane region" description="Helical" evidence="12">
    <location>
        <begin position="270"/>
        <end position="293"/>
    </location>
</feature>
<evidence type="ECO:0000256" key="3">
    <source>
        <dbReference type="ARBA" id="ARBA00022692"/>
    </source>
</evidence>
<comment type="caution">
    <text evidence="13">The sequence shown here is derived from an EMBL/GenBank/DDBJ whole genome shotgun (WGS) entry which is preliminary data.</text>
</comment>
<organism evidence="13 14">
    <name type="scientific">Antiquaquibacter oligotrophicus</name>
    <dbReference type="NCBI Taxonomy" id="2880260"/>
    <lineage>
        <taxon>Bacteria</taxon>
        <taxon>Bacillati</taxon>
        <taxon>Actinomycetota</taxon>
        <taxon>Actinomycetes</taxon>
        <taxon>Micrococcales</taxon>
        <taxon>Microbacteriaceae</taxon>
        <taxon>Antiquaquibacter</taxon>
    </lineage>
</organism>
<keyword evidence="14" id="KW-1185">Reference proteome</keyword>
<evidence type="ECO:0000256" key="6">
    <source>
        <dbReference type="ARBA" id="ARBA00023002"/>
    </source>
</evidence>
<evidence type="ECO:0000256" key="9">
    <source>
        <dbReference type="ARBA" id="ARBA00023136"/>
    </source>
</evidence>
<feature type="transmembrane region" description="Helical" evidence="12">
    <location>
        <begin position="241"/>
        <end position="264"/>
    </location>
</feature>
<feature type="transmembrane region" description="Helical" evidence="12">
    <location>
        <begin position="167"/>
        <end position="189"/>
    </location>
</feature>
<dbReference type="RefSeq" id="WP_322133246.1">
    <property type="nucleotide sequence ID" value="NZ_CP085036.1"/>
</dbReference>
<keyword evidence="3 12" id="KW-0812">Transmembrane</keyword>
<dbReference type="EMBL" id="JARXVQ010000001">
    <property type="protein sequence ID" value="MDH6180918.1"/>
    <property type="molecule type" value="Genomic_DNA"/>
</dbReference>
<name>A0ABT6KLM7_9MICO</name>
<dbReference type="InterPro" id="IPR050450">
    <property type="entry name" value="COX15/CtaA_HemeA_synthase"/>
</dbReference>
<keyword evidence="8" id="KW-0350">Heme biosynthesis</keyword>
<reference evidence="13 14" key="1">
    <citation type="submission" date="2023-04" db="EMBL/GenBank/DDBJ databases">
        <title>Genome Encyclopedia of Bacteria and Archaea VI: Functional Genomics of Type Strains.</title>
        <authorList>
            <person name="Whitman W."/>
        </authorList>
    </citation>
    <scope>NUCLEOTIDE SEQUENCE [LARGE SCALE GENOMIC DNA]</scope>
    <source>
        <strain evidence="13 14">SG_E_30_P1</strain>
    </source>
</reference>
<evidence type="ECO:0000256" key="5">
    <source>
        <dbReference type="ARBA" id="ARBA00022989"/>
    </source>
</evidence>
<dbReference type="Pfam" id="PF02628">
    <property type="entry name" value="COX15-CtaA"/>
    <property type="match status" value="1"/>
</dbReference>
<accession>A0ABT6KLM7</accession>
<dbReference type="PANTHER" id="PTHR35457">
    <property type="entry name" value="HEME A SYNTHASE"/>
    <property type="match status" value="1"/>
</dbReference>
<dbReference type="PANTHER" id="PTHR35457:SF1">
    <property type="entry name" value="HEME A SYNTHASE"/>
    <property type="match status" value="1"/>
</dbReference>
<comment type="pathway">
    <text evidence="11">Porphyrin-containing compound metabolism.</text>
</comment>
<evidence type="ECO:0000256" key="7">
    <source>
        <dbReference type="ARBA" id="ARBA00023004"/>
    </source>
</evidence>
<feature type="transmembrane region" description="Helical" evidence="12">
    <location>
        <begin position="217"/>
        <end position="234"/>
    </location>
</feature>
<keyword evidence="5 12" id="KW-1133">Transmembrane helix</keyword>
<evidence type="ECO:0000256" key="11">
    <source>
        <dbReference type="ARBA" id="ARBA00023444"/>
    </source>
</evidence>
<evidence type="ECO:0000256" key="12">
    <source>
        <dbReference type="SAM" id="Phobius"/>
    </source>
</evidence>
<protein>
    <submittedName>
        <fullName evidence="13">Cytochrome c oxidase assembly protein subunit 15</fullName>
        <ecNumber evidence="13">1.17.99.9</ecNumber>
    </submittedName>
</protein>
<evidence type="ECO:0000256" key="8">
    <source>
        <dbReference type="ARBA" id="ARBA00023133"/>
    </source>
</evidence>
<evidence type="ECO:0000256" key="4">
    <source>
        <dbReference type="ARBA" id="ARBA00022723"/>
    </source>
</evidence>
<evidence type="ECO:0000313" key="13">
    <source>
        <dbReference type="EMBL" id="MDH6180918.1"/>
    </source>
</evidence>
<feature type="transmembrane region" description="Helical" evidence="12">
    <location>
        <begin position="16"/>
        <end position="37"/>
    </location>
</feature>
<dbReference type="InterPro" id="IPR003780">
    <property type="entry name" value="COX15/CtaA_fam"/>
</dbReference>
<keyword evidence="4" id="KW-0479">Metal-binding</keyword>
<proteinExistence type="predicted"/>
<evidence type="ECO:0000313" key="14">
    <source>
        <dbReference type="Proteomes" id="UP001160142"/>
    </source>
</evidence>
<keyword evidence="7" id="KW-0408">Iron</keyword>
<sequence length="313" mass="33145">MKAVFDRLPSFVDTRIRVFAVATLVAQILIVGTGGAVRLTGSGLGCPTWPRCTPESFVSTPEMGIHGIIEFGNRLLTFVLVAIAIGMFVLVLRIRRERRDLFVLALLIGLYVPIQAIIGGITVLTNLNPYVVGLHYVASVVLVSLSAVLVFRVFLGPRGERVNLPGGYRVLVAITAVTTAATILVGVLVTGSGPHAGDGGAARNGLNSELLQHIHSWPAYATFVATLALIVGAWRLGQRRLLTFSLILFAIEGVQIVIGLVQARLGLPEILVGIHMVLACCLAAAMTAVVLALREPRGPLAVKRDIGVAAVSV</sequence>
<keyword evidence="10" id="KW-1015">Disulfide bond</keyword>
<feature type="transmembrane region" description="Helical" evidence="12">
    <location>
        <begin position="75"/>
        <end position="94"/>
    </location>
</feature>
<keyword evidence="2" id="KW-1003">Cell membrane</keyword>
<dbReference type="Proteomes" id="UP001160142">
    <property type="component" value="Unassembled WGS sequence"/>
</dbReference>
<comment type="subcellular location">
    <subcellularLocation>
        <location evidence="1">Membrane</location>
        <topology evidence="1">Multi-pass membrane protein</topology>
    </subcellularLocation>
</comment>
<dbReference type="GO" id="GO:0120547">
    <property type="term" value="F:heme A synthase activity"/>
    <property type="evidence" value="ECO:0007669"/>
    <property type="project" value="UniProtKB-EC"/>
</dbReference>
<feature type="transmembrane region" description="Helical" evidence="12">
    <location>
        <begin position="101"/>
        <end position="124"/>
    </location>
</feature>
<keyword evidence="6 13" id="KW-0560">Oxidoreductase</keyword>
<gene>
    <name evidence="13" type="ORF">M2152_001100</name>
</gene>
<evidence type="ECO:0000256" key="10">
    <source>
        <dbReference type="ARBA" id="ARBA00023157"/>
    </source>
</evidence>
<evidence type="ECO:0000256" key="1">
    <source>
        <dbReference type="ARBA" id="ARBA00004141"/>
    </source>
</evidence>